<gene>
    <name evidence="2" type="ORF">FHS37_000788</name>
</gene>
<protein>
    <submittedName>
        <fullName evidence="2">SAM-dependent methyltransferase</fullName>
    </submittedName>
</protein>
<dbReference type="InterPro" id="IPR029063">
    <property type="entry name" value="SAM-dependent_MTases_sf"/>
</dbReference>
<evidence type="ECO:0000259" key="1">
    <source>
        <dbReference type="Pfam" id="PF13649"/>
    </source>
</evidence>
<proteinExistence type="predicted"/>
<dbReference type="GO" id="GO:0032259">
    <property type="term" value="P:methylation"/>
    <property type="evidence" value="ECO:0007669"/>
    <property type="project" value="UniProtKB-KW"/>
</dbReference>
<dbReference type="CDD" id="cd02440">
    <property type="entry name" value="AdoMet_MTases"/>
    <property type="match status" value="1"/>
</dbReference>
<feature type="domain" description="Methyltransferase" evidence="1">
    <location>
        <begin position="50"/>
        <end position="146"/>
    </location>
</feature>
<accession>A0A7W7LUU9</accession>
<evidence type="ECO:0000313" key="2">
    <source>
        <dbReference type="EMBL" id="MBB4896772.1"/>
    </source>
</evidence>
<dbReference type="AlphaFoldDB" id="A0A7W7LUU9"/>
<keyword evidence="2" id="KW-0489">Methyltransferase</keyword>
<dbReference type="InterPro" id="IPR041698">
    <property type="entry name" value="Methyltransf_25"/>
</dbReference>
<dbReference type="SUPFAM" id="SSF53335">
    <property type="entry name" value="S-adenosyl-L-methionine-dependent methyltransferases"/>
    <property type="match status" value="1"/>
</dbReference>
<dbReference type="Gene3D" id="3.40.50.150">
    <property type="entry name" value="Vaccinia Virus protein VP39"/>
    <property type="match status" value="1"/>
</dbReference>
<evidence type="ECO:0000313" key="3">
    <source>
        <dbReference type="Proteomes" id="UP000579523"/>
    </source>
</evidence>
<reference evidence="2 3" key="1">
    <citation type="submission" date="2020-08" db="EMBL/GenBank/DDBJ databases">
        <title>Genomic Encyclopedia of Type Strains, Phase III (KMG-III): the genomes of soil and plant-associated and newly described type strains.</title>
        <authorList>
            <person name="Whitman W."/>
        </authorList>
    </citation>
    <scope>NUCLEOTIDE SEQUENCE [LARGE SCALE GENOMIC DNA]</scope>
    <source>
        <strain evidence="2 3">CECT 3273</strain>
    </source>
</reference>
<dbReference type="RefSeq" id="WP_184817587.1">
    <property type="nucleotide sequence ID" value="NZ_BMTI01000001.1"/>
</dbReference>
<keyword evidence="3" id="KW-1185">Reference proteome</keyword>
<dbReference type="GO" id="GO:0008168">
    <property type="term" value="F:methyltransferase activity"/>
    <property type="evidence" value="ECO:0007669"/>
    <property type="project" value="UniProtKB-KW"/>
</dbReference>
<keyword evidence="2" id="KW-0808">Transferase</keyword>
<dbReference type="EMBL" id="JACHJI010000001">
    <property type="protein sequence ID" value="MBB4896772.1"/>
    <property type="molecule type" value="Genomic_DNA"/>
</dbReference>
<dbReference type="Pfam" id="PF13649">
    <property type="entry name" value="Methyltransf_25"/>
    <property type="match status" value="1"/>
</dbReference>
<sequence>MTTASDHYDRLLAEHYTWMLGGDLAALASEQARSLDGWGIRPGPAGTRAVDLGCGPGPQSLALAELGFSPVLAVDASRALLDELSRHAPDAVRPLHADIRGVLPEHTHPGSLGAVVCMGDTLTHLPRAQDVTELIGDAAVGLAEGGRLVLAHRDLTAPLTGEARFLPVRATRDRIMTCFLEYGEETVTVHDLVHTRTGDTWQLRTGSYPKLRLGSAWVAAQCRAAGLRVTHDAPGPRGLHVIIAVKEAGPTAPRPRADP</sequence>
<organism evidence="2 3">
    <name type="scientific">Streptomyces griseomycini</name>
    <dbReference type="NCBI Taxonomy" id="66895"/>
    <lineage>
        <taxon>Bacteria</taxon>
        <taxon>Bacillati</taxon>
        <taxon>Actinomycetota</taxon>
        <taxon>Actinomycetes</taxon>
        <taxon>Kitasatosporales</taxon>
        <taxon>Streptomycetaceae</taxon>
        <taxon>Streptomyces</taxon>
    </lineage>
</organism>
<comment type="caution">
    <text evidence="2">The sequence shown here is derived from an EMBL/GenBank/DDBJ whole genome shotgun (WGS) entry which is preliminary data.</text>
</comment>
<name>A0A7W7LUU9_9ACTN</name>
<dbReference type="Proteomes" id="UP000579523">
    <property type="component" value="Unassembled WGS sequence"/>
</dbReference>